<keyword evidence="8 10" id="KW-0460">Magnesium</keyword>
<evidence type="ECO:0000256" key="8">
    <source>
        <dbReference type="ARBA" id="ARBA00022842"/>
    </source>
</evidence>
<evidence type="ECO:0000256" key="13">
    <source>
        <dbReference type="RuleBase" id="RU003785"/>
    </source>
</evidence>
<feature type="binding site" evidence="10">
    <location>
        <begin position="12"/>
        <end position="17"/>
    </location>
    <ligand>
        <name>substrate</name>
    </ligand>
</feature>
<dbReference type="FunFam" id="1.10.20.140:FF:000001">
    <property type="entry name" value="tRNA dimethylallyltransferase"/>
    <property type="match status" value="1"/>
</dbReference>
<proteinExistence type="inferred from homology"/>
<dbReference type="RefSeq" id="WP_160952917.1">
    <property type="nucleotide sequence ID" value="NZ_WWEQ01000017.1"/>
</dbReference>
<evidence type="ECO:0000256" key="6">
    <source>
        <dbReference type="ARBA" id="ARBA00022741"/>
    </source>
</evidence>
<name>A0A6N9H6U9_9MICO</name>
<dbReference type="InterPro" id="IPR018022">
    <property type="entry name" value="IPT"/>
</dbReference>
<evidence type="ECO:0000256" key="3">
    <source>
        <dbReference type="ARBA" id="ARBA00005842"/>
    </source>
</evidence>
<comment type="function">
    <text evidence="2 10 12">Catalyzes the transfer of a dimethylallyl group onto the adenine at position 37 in tRNAs that read codons beginning with uridine, leading to the formation of N6-(dimethylallyl)adenosine (i(6)A).</text>
</comment>
<feature type="binding site" evidence="10">
    <location>
        <begin position="10"/>
        <end position="17"/>
    </location>
    <ligand>
        <name>ATP</name>
        <dbReference type="ChEBI" id="CHEBI:30616"/>
    </ligand>
</feature>
<dbReference type="InterPro" id="IPR027417">
    <property type="entry name" value="P-loop_NTPase"/>
</dbReference>
<keyword evidence="7 10" id="KW-0067">ATP-binding</keyword>
<dbReference type="HAMAP" id="MF_00185">
    <property type="entry name" value="IPP_trans"/>
    <property type="match status" value="1"/>
</dbReference>
<sequence>MSLPAISVVGATATGKSELAIGLARALGGEIINADAMQFYRGMDIGTAKLAPHERGGVPHHLIDILDVREEATVQAFQAAARAHIADIRERGGVPILVGGSGLYVRAATDDIAFPGTDSALRARLEAIAATGGAAPMHAQLSELDPAAAAKIAPADARRIVRALEVIALTGEEFSATLPAYRSAVPAVQLGLALERPALHGRIAGRVRRMWGAGWVDEVRGLRRLGLEEGRTAPRAIGYAQILAHLDGRLSPEEAQELTTVRTRQFAKRQETWFRRDPRIRWLPADDPGLLPAALAAIRAAAGE</sequence>
<reference evidence="14 15" key="1">
    <citation type="submission" date="2020-01" db="EMBL/GenBank/DDBJ databases">
        <authorList>
            <person name="Deng T."/>
        </authorList>
    </citation>
    <scope>NUCLEOTIDE SEQUENCE [LARGE SCALE GENOMIC DNA]</scope>
    <source>
        <strain evidence="14 15">5221</strain>
    </source>
</reference>
<keyword evidence="5 10" id="KW-0819">tRNA processing</keyword>
<evidence type="ECO:0000256" key="10">
    <source>
        <dbReference type="HAMAP-Rule" id="MF_00185"/>
    </source>
</evidence>
<organism evidence="14 15">
    <name type="scientific">Brevibacterium rongguiense</name>
    <dbReference type="NCBI Taxonomy" id="2695267"/>
    <lineage>
        <taxon>Bacteria</taxon>
        <taxon>Bacillati</taxon>
        <taxon>Actinomycetota</taxon>
        <taxon>Actinomycetes</taxon>
        <taxon>Micrococcales</taxon>
        <taxon>Brevibacteriaceae</taxon>
        <taxon>Brevibacterium</taxon>
    </lineage>
</organism>
<dbReference type="Proteomes" id="UP000469215">
    <property type="component" value="Unassembled WGS sequence"/>
</dbReference>
<comment type="caution">
    <text evidence="14">The sequence shown here is derived from an EMBL/GenBank/DDBJ whole genome shotgun (WGS) entry which is preliminary data.</text>
</comment>
<dbReference type="PANTHER" id="PTHR11088:SF60">
    <property type="entry name" value="TRNA DIMETHYLALLYLTRANSFERASE"/>
    <property type="match status" value="1"/>
</dbReference>
<dbReference type="Pfam" id="PF01715">
    <property type="entry name" value="IPPT"/>
    <property type="match status" value="1"/>
</dbReference>
<dbReference type="AlphaFoldDB" id="A0A6N9H6U9"/>
<feature type="site" description="Interaction with substrate tRNA" evidence="10">
    <location>
        <position position="122"/>
    </location>
</feature>
<dbReference type="Gene3D" id="3.40.50.300">
    <property type="entry name" value="P-loop containing nucleotide triphosphate hydrolases"/>
    <property type="match status" value="1"/>
</dbReference>
<evidence type="ECO:0000256" key="7">
    <source>
        <dbReference type="ARBA" id="ARBA00022840"/>
    </source>
</evidence>
<keyword evidence="15" id="KW-1185">Reference proteome</keyword>
<feature type="site" description="Interaction with substrate tRNA" evidence="10">
    <location>
        <position position="101"/>
    </location>
</feature>
<comment type="catalytic activity">
    <reaction evidence="9 10 11">
        <text>adenosine(37) in tRNA + dimethylallyl diphosphate = N(6)-dimethylallyladenosine(37) in tRNA + diphosphate</text>
        <dbReference type="Rhea" id="RHEA:26482"/>
        <dbReference type="Rhea" id="RHEA-COMP:10162"/>
        <dbReference type="Rhea" id="RHEA-COMP:10375"/>
        <dbReference type="ChEBI" id="CHEBI:33019"/>
        <dbReference type="ChEBI" id="CHEBI:57623"/>
        <dbReference type="ChEBI" id="CHEBI:74411"/>
        <dbReference type="ChEBI" id="CHEBI:74415"/>
        <dbReference type="EC" id="2.5.1.75"/>
    </reaction>
</comment>
<evidence type="ECO:0000256" key="12">
    <source>
        <dbReference type="RuleBase" id="RU003784"/>
    </source>
</evidence>
<comment type="similarity">
    <text evidence="3 10 13">Belongs to the IPP transferase family.</text>
</comment>
<dbReference type="PANTHER" id="PTHR11088">
    <property type="entry name" value="TRNA DIMETHYLALLYLTRANSFERASE"/>
    <property type="match status" value="1"/>
</dbReference>
<dbReference type="GO" id="GO:0006400">
    <property type="term" value="P:tRNA modification"/>
    <property type="evidence" value="ECO:0007669"/>
    <property type="project" value="TreeGrafter"/>
</dbReference>
<keyword evidence="6 10" id="KW-0547">Nucleotide-binding</keyword>
<dbReference type="EMBL" id="WWEQ01000017">
    <property type="protein sequence ID" value="MYM19486.1"/>
    <property type="molecule type" value="Genomic_DNA"/>
</dbReference>
<evidence type="ECO:0000256" key="5">
    <source>
        <dbReference type="ARBA" id="ARBA00022694"/>
    </source>
</evidence>
<comment type="subunit">
    <text evidence="10">Monomer.</text>
</comment>
<evidence type="ECO:0000256" key="4">
    <source>
        <dbReference type="ARBA" id="ARBA00022679"/>
    </source>
</evidence>
<comment type="cofactor">
    <cofactor evidence="1 10">
        <name>Mg(2+)</name>
        <dbReference type="ChEBI" id="CHEBI:18420"/>
    </cofactor>
</comment>
<dbReference type="NCBIfam" id="TIGR00174">
    <property type="entry name" value="miaA"/>
    <property type="match status" value="1"/>
</dbReference>
<evidence type="ECO:0000256" key="1">
    <source>
        <dbReference type="ARBA" id="ARBA00001946"/>
    </source>
</evidence>
<protein>
    <recommendedName>
        <fullName evidence="10">tRNA dimethylallyltransferase</fullName>
        <ecNumber evidence="10">2.5.1.75</ecNumber>
    </recommendedName>
    <alternativeName>
        <fullName evidence="10">Dimethylallyl diphosphate:tRNA dimethylallyltransferase</fullName>
        <shortName evidence="10">DMAPP:tRNA dimethylallyltransferase</shortName>
        <shortName evidence="10">DMATase</shortName>
    </alternativeName>
    <alternativeName>
        <fullName evidence="10">Isopentenyl-diphosphate:tRNA isopentenyltransferase</fullName>
        <shortName evidence="10">IPP transferase</shortName>
        <shortName evidence="10">IPPT</shortName>
        <shortName evidence="10">IPTase</shortName>
    </alternativeName>
</protein>
<evidence type="ECO:0000313" key="15">
    <source>
        <dbReference type="Proteomes" id="UP000469215"/>
    </source>
</evidence>
<accession>A0A6N9H6U9</accession>
<dbReference type="GO" id="GO:0052381">
    <property type="term" value="F:tRNA dimethylallyltransferase activity"/>
    <property type="evidence" value="ECO:0007669"/>
    <property type="project" value="UniProtKB-UniRule"/>
</dbReference>
<keyword evidence="4 10" id="KW-0808">Transferase</keyword>
<dbReference type="EC" id="2.5.1.75" evidence="10"/>
<evidence type="ECO:0000256" key="11">
    <source>
        <dbReference type="RuleBase" id="RU003783"/>
    </source>
</evidence>
<evidence type="ECO:0000313" key="14">
    <source>
        <dbReference type="EMBL" id="MYM19486.1"/>
    </source>
</evidence>
<evidence type="ECO:0000256" key="9">
    <source>
        <dbReference type="ARBA" id="ARBA00049563"/>
    </source>
</evidence>
<dbReference type="InterPro" id="IPR039657">
    <property type="entry name" value="Dimethylallyltransferase"/>
</dbReference>
<evidence type="ECO:0000256" key="2">
    <source>
        <dbReference type="ARBA" id="ARBA00003213"/>
    </source>
</evidence>
<dbReference type="GO" id="GO:0005524">
    <property type="term" value="F:ATP binding"/>
    <property type="evidence" value="ECO:0007669"/>
    <property type="project" value="UniProtKB-UniRule"/>
</dbReference>
<dbReference type="Gene3D" id="1.10.20.140">
    <property type="match status" value="1"/>
</dbReference>
<gene>
    <name evidence="10 14" type="primary">miaA</name>
    <name evidence="14" type="ORF">GSY69_05765</name>
</gene>
<dbReference type="SUPFAM" id="SSF52540">
    <property type="entry name" value="P-loop containing nucleoside triphosphate hydrolases"/>
    <property type="match status" value="1"/>
</dbReference>
<comment type="caution">
    <text evidence="10">Lacks conserved residue(s) required for the propagation of feature annotation.</text>
</comment>